<proteinExistence type="predicted"/>
<reference evidence="2" key="1">
    <citation type="submission" date="2016-11" db="UniProtKB">
        <authorList>
            <consortium name="WormBaseParasite"/>
        </authorList>
    </citation>
    <scope>IDENTIFICATION</scope>
</reference>
<accession>A0A1I7TZG1</accession>
<protein>
    <submittedName>
        <fullName evidence="2">ARID domain-containing protein</fullName>
    </submittedName>
</protein>
<sequence length="77" mass="8760">MISVSGEEVKRQKDGALSPRKKNFWKNVMKHLMETPTPFAHEVKGPSIIEKTPKSQRLISFLSDLYGFPGYSVQKPI</sequence>
<keyword evidence="1" id="KW-1185">Reference proteome</keyword>
<dbReference type="WBParaSite" id="Csp11.Scaffold629.g13340.t1">
    <property type="protein sequence ID" value="Csp11.Scaffold629.g13340.t1"/>
    <property type="gene ID" value="Csp11.Scaffold629.g13340"/>
</dbReference>
<evidence type="ECO:0000313" key="2">
    <source>
        <dbReference type="WBParaSite" id="Csp11.Scaffold629.g13340.t1"/>
    </source>
</evidence>
<organism evidence="1 2">
    <name type="scientific">Caenorhabditis tropicalis</name>
    <dbReference type="NCBI Taxonomy" id="1561998"/>
    <lineage>
        <taxon>Eukaryota</taxon>
        <taxon>Metazoa</taxon>
        <taxon>Ecdysozoa</taxon>
        <taxon>Nematoda</taxon>
        <taxon>Chromadorea</taxon>
        <taxon>Rhabditida</taxon>
        <taxon>Rhabditina</taxon>
        <taxon>Rhabditomorpha</taxon>
        <taxon>Rhabditoidea</taxon>
        <taxon>Rhabditidae</taxon>
        <taxon>Peloderinae</taxon>
        <taxon>Caenorhabditis</taxon>
    </lineage>
</organism>
<name>A0A1I7TZG1_9PELO</name>
<evidence type="ECO:0000313" key="1">
    <source>
        <dbReference type="Proteomes" id="UP000095282"/>
    </source>
</evidence>
<dbReference type="AlphaFoldDB" id="A0A1I7TZG1"/>
<dbReference type="Proteomes" id="UP000095282">
    <property type="component" value="Unplaced"/>
</dbReference>